<name>A0ABW1YV70_9GAMM</name>
<gene>
    <name evidence="5" type="ORF">ACFQBM_18665</name>
</gene>
<accession>A0ABW1YV70</accession>
<dbReference type="Gene3D" id="2.180.10.10">
    <property type="entry name" value="RHS repeat-associated core"/>
    <property type="match status" value="3"/>
</dbReference>
<dbReference type="InterPro" id="IPR022385">
    <property type="entry name" value="Rhs_assc_core"/>
</dbReference>
<dbReference type="Proteomes" id="UP001596425">
    <property type="component" value="Unassembled WGS sequence"/>
</dbReference>
<evidence type="ECO:0000256" key="2">
    <source>
        <dbReference type="SAM" id="MobiDB-lite"/>
    </source>
</evidence>
<dbReference type="PRINTS" id="PR00394">
    <property type="entry name" value="RHSPROTEIN"/>
</dbReference>
<dbReference type="RefSeq" id="WP_377483872.1">
    <property type="nucleotide sequence ID" value="NZ_JBHSVR010000001.1"/>
</dbReference>
<evidence type="ECO:0000259" key="4">
    <source>
        <dbReference type="Pfam" id="PF25023"/>
    </source>
</evidence>
<evidence type="ECO:0000256" key="1">
    <source>
        <dbReference type="ARBA" id="ARBA00022737"/>
    </source>
</evidence>
<evidence type="ECO:0000313" key="6">
    <source>
        <dbReference type="Proteomes" id="UP001596425"/>
    </source>
</evidence>
<dbReference type="PANTHER" id="PTHR32305:SF15">
    <property type="entry name" value="PROTEIN RHSA-RELATED"/>
    <property type="match status" value="1"/>
</dbReference>
<proteinExistence type="predicted"/>
<dbReference type="InterPro" id="IPR045351">
    <property type="entry name" value="DUF6531"/>
</dbReference>
<dbReference type="Pfam" id="PF20148">
    <property type="entry name" value="DUF6531"/>
    <property type="match status" value="1"/>
</dbReference>
<organism evidence="5 6">
    <name type="scientific">Microbulbifer taiwanensis</name>
    <dbReference type="NCBI Taxonomy" id="986746"/>
    <lineage>
        <taxon>Bacteria</taxon>
        <taxon>Pseudomonadati</taxon>
        <taxon>Pseudomonadota</taxon>
        <taxon>Gammaproteobacteria</taxon>
        <taxon>Cellvibrionales</taxon>
        <taxon>Microbulbiferaceae</taxon>
        <taxon>Microbulbifer</taxon>
    </lineage>
</organism>
<dbReference type="InterPro" id="IPR056823">
    <property type="entry name" value="TEN-like_YD-shell"/>
</dbReference>
<feature type="domain" description="Teneurin-like YD-shell" evidence="4">
    <location>
        <begin position="1166"/>
        <end position="1439"/>
    </location>
</feature>
<keyword evidence="6" id="KW-1185">Reference proteome</keyword>
<dbReference type="EMBL" id="JBHSVR010000001">
    <property type="protein sequence ID" value="MFC6635305.1"/>
    <property type="molecule type" value="Genomic_DNA"/>
</dbReference>
<feature type="domain" description="Teneurin-like YD-shell" evidence="4">
    <location>
        <begin position="826"/>
        <end position="904"/>
    </location>
</feature>
<evidence type="ECO:0000313" key="5">
    <source>
        <dbReference type="EMBL" id="MFC6635305.1"/>
    </source>
</evidence>
<feature type="compositionally biased region" description="Low complexity" evidence="2">
    <location>
        <begin position="358"/>
        <end position="395"/>
    </location>
</feature>
<feature type="region of interest" description="Disordered" evidence="2">
    <location>
        <begin position="348"/>
        <end position="419"/>
    </location>
</feature>
<protein>
    <submittedName>
        <fullName evidence="5">RHS repeat-associated core domain-containing protein</fullName>
    </submittedName>
</protein>
<comment type="caution">
    <text evidence="5">The sequence shown here is derived from an EMBL/GenBank/DDBJ whole genome shotgun (WGS) entry which is preliminary data.</text>
</comment>
<sequence length="1598" mass="177534">MQLNIENRQGVRYRVRMGWAYQAGFAGNTDALQLLESFDETALEQIYDQFLCFDCQIPDPIAPGGRREFESRTLLDPYAGAPGHLSERQKKIYLALADNRLVIEENPLGEDDLAEQQSMLLPRIRMGLQQIIAEERAEAARIQQEHEQRNALEKVGAYIERGAIGFGNYAWDLAVWTKDVAEVAALISPMRQASAAASAAVDYALYDKPLEQSAREQLAQVHREIVDVLGFDPSKISVEQLEQAFEIAQLVYDEPTLRGAVTQFARDYVKAQHSLELTELAGGGVFEIILTIVLAAVTGGVGAVASMAKNARLLARFKGIGELMMDFARARKQRLALAKTRGAQTQGTKFADLESVDAPESQAPAAAPARKSSAAAAAGGDSEAGSGAQSAGGPSEADKTNSDTGQNQNGETSQCNANACEGGEPINLKTGEERLTLVDAVLDGPLPLTVARTYRSSNPKDFGLGHGWTHTLCERLEYRGKGRALHFHDAEGRVIALPIPGASGRSHNVVERLSLTRITDEHWVIAPYGAPNGVQKHFKAADPFSEYLDLAEVRDGYGNGYLFHYIDGRLICVESSLGEALHIRAAGKRIGAIKKETHDGQIATLASYQYSDEGDLIEAADADGHSERYRYHNHVIKQRTLKSGYSFHFEWDAEGPGARCLRQWGDPIDGQPTYSYQFDWDDDGKGVTVTDTRGGVERYRFNERALPIYHRDPEGGERLYSYNALGQLTRAQLPGDEGVLREEVYEYDSHGRLIKKIDAAGGEHRIEYNAEGQPEKITNPAGHSWQRRYNASGQITETIDPLGQATKYNYNPIGLVGSVTDPLGNATRYLWNSQGRLTAVQDPMGRSQHYRYDSAQRLVEVQHAPNQSTDYEYDAQDRISAVTAPDGARTQYRYNPQGLVAEIVDAEGRSTRYKYDGLSQVRARTNPDGSRLEYHYDGERNLVGLTNEKGERYQLKYDLSERLIEEVGFDGRVTRYAYNRAGHLVSSRAVTDADTGKGVDTVFERDAFGRLLEEVTPDGVTSFRYNRAGQMVEAENAHRKLRWEYDACGRVTADWQDQAIIRHSYDAAGHRIASTLPDGEVLKFSFNPAGQFESLHRRPAGAEAEQLLTSIARDELGREVQRQHGNGLASERDYDPQGRLQKLRLGKAAGPVANPVQKPVHERGYSYNAAGQLAQIEDSLRGTRNYHYDALDRLTQVEGPNPEHFVHDPAHNILAAAGTADEAQQQAGTTEVSGNRLAFRGDTHYRYDVHGNRIAALRGKGQKLQTRYHYNSRQQLVRVEQLKVELGGEEQLQRETLYQYDPLGRRIRKQDSGKRIDFLWDGDVLLRETSRDIQTGQDLKARTYYFEPGTFKPVALSEGGEIYHYHLDHLGTPDALTDGSGEVVWSVSYRTYGNVAIAHCEEIEQPLRFQGQYFDEETGLHYNRFRYYDPEVGQFVTQDPVGLIGGVNNYRYVPNPVAWLDPYGLTCKEAISDPSRLLPAPKDSNPWMPDTPIESDVVGADGLIVYRAHGNGRATGGWVTLEPPPNQAYVRSELAVAPEWNDATQFSKIKLAPGTRYQSGIAGPQNFLGGTGGGHQIQVLNFEDILKQEVLETYPLPE</sequence>
<dbReference type="Pfam" id="PF25023">
    <property type="entry name" value="TEN_YD-shell"/>
    <property type="match status" value="4"/>
</dbReference>
<feature type="domain" description="Teneurin-like YD-shell" evidence="4">
    <location>
        <begin position="908"/>
        <end position="1052"/>
    </location>
</feature>
<dbReference type="PANTHER" id="PTHR32305">
    <property type="match status" value="1"/>
</dbReference>
<evidence type="ECO:0000259" key="3">
    <source>
        <dbReference type="Pfam" id="PF20148"/>
    </source>
</evidence>
<keyword evidence="1" id="KW-0677">Repeat</keyword>
<dbReference type="InterPro" id="IPR006530">
    <property type="entry name" value="YD"/>
</dbReference>
<dbReference type="InterPro" id="IPR050708">
    <property type="entry name" value="T6SS_VgrG/RHS"/>
</dbReference>
<feature type="domain" description="DUF6531" evidence="3">
    <location>
        <begin position="423"/>
        <end position="496"/>
    </location>
</feature>
<feature type="compositionally biased region" description="Polar residues" evidence="2">
    <location>
        <begin position="402"/>
        <end position="417"/>
    </location>
</feature>
<reference evidence="6" key="1">
    <citation type="journal article" date="2019" name="Int. J. Syst. Evol. Microbiol.">
        <title>The Global Catalogue of Microorganisms (GCM) 10K type strain sequencing project: providing services to taxonomists for standard genome sequencing and annotation.</title>
        <authorList>
            <consortium name="The Broad Institute Genomics Platform"/>
            <consortium name="The Broad Institute Genome Sequencing Center for Infectious Disease"/>
            <person name="Wu L."/>
            <person name="Ma J."/>
        </authorList>
    </citation>
    <scope>NUCLEOTIDE SEQUENCE [LARGE SCALE GENOMIC DNA]</scope>
    <source>
        <strain evidence="6">CGMCC 1.13718</strain>
    </source>
</reference>
<dbReference type="NCBIfam" id="TIGR01643">
    <property type="entry name" value="YD_repeat_2x"/>
    <property type="match status" value="7"/>
</dbReference>
<feature type="domain" description="Teneurin-like YD-shell" evidence="4">
    <location>
        <begin position="670"/>
        <end position="816"/>
    </location>
</feature>
<dbReference type="NCBIfam" id="TIGR03696">
    <property type="entry name" value="Rhs_assc_core"/>
    <property type="match status" value="1"/>
</dbReference>